<feature type="domain" description="PRD" evidence="6">
    <location>
        <begin position="181"/>
        <end position="285"/>
    </location>
</feature>
<keyword evidence="4" id="KW-0804">Transcription</keyword>
<dbReference type="Gene3D" id="3.40.930.10">
    <property type="entry name" value="Mannitol-specific EII, Chain A"/>
    <property type="match status" value="1"/>
</dbReference>
<dbReference type="SUPFAM" id="SSF55804">
    <property type="entry name" value="Phoshotransferase/anion transport protein"/>
    <property type="match status" value="1"/>
</dbReference>
<dbReference type="RefSeq" id="WP_209460644.1">
    <property type="nucleotide sequence ID" value="NZ_JAGGKC010000030.1"/>
</dbReference>
<dbReference type="Pfam" id="PF00874">
    <property type="entry name" value="PRD"/>
    <property type="match status" value="2"/>
</dbReference>
<dbReference type="EMBL" id="JAGGKC010000030">
    <property type="protein sequence ID" value="MBP1920471.1"/>
    <property type="molecule type" value="Genomic_DNA"/>
</dbReference>
<dbReference type="PANTHER" id="PTHR30185:SF13">
    <property type="entry name" value="LICABCH OPERON REGULATOR-RELATED"/>
    <property type="match status" value="1"/>
</dbReference>
<evidence type="ECO:0000256" key="1">
    <source>
        <dbReference type="ARBA" id="ARBA00022737"/>
    </source>
</evidence>
<comment type="caution">
    <text evidence="7">The sequence shown here is derived from an EMBL/GenBank/DDBJ whole genome shotgun (WGS) entry which is preliminary data.</text>
</comment>
<feature type="domain" description="PRD" evidence="6">
    <location>
        <begin position="286"/>
        <end position="393"/>
    </location>
</feature>
<dbReference type="Proteomes" id="UP001519271">
    <property type="component" value="Unassembled WGS sequence"/>
</dbReference>
<dbReference type="PANTHER" id="PTHR30185">
    <property type="entry name" value="CRYPTIC BETA-GLUCOSIDE BGL OPERON ANTITERMINATOR"/>
    <property type="match status" value="1"/>
</dbReference>
<proteinExistence type="predicted"/>
<dbReference type="InterPro" id="IPR036634">
    <property type="entry name" value="PRD_sf"/>
</dbReference>
<dbReference type="InterPro" id="IPR050661">
    <property type="entry name" value="BglG_antiterminators"/>
</dbReference>
<dbReference type="PROSITE" id="PS51094">
    <property type="entry name" value="PTS_EIIA_TYPE_2"/>
    <property type="match status" value="1"/>
</dbReference>
<keyword evidence="1" id="KW-0677">Repeat</keyword>
<dbReference type="SUPFAM" id="SSF63520">
    <property type="entry name" value="PTS-regulatory domain, PRD"/>
    <property type="match status" value="2"/>
</dbReference>
<dbReference type="InterPro" id="IPR016152">
    <property type="entry name" value="PTrfase/Anion_transptr"/>
</dbReference>
<dbReference type="PROSITE" id="PS51372">
    <property type="entry name" value="PRD_2"/>
    <property type="match status" value="2"/>
</dbReference>
<dbReference type="InterPro" id="IPR007737">
    <property type="entry name" value="Mga_HTH"/>
</dbReference>
<evidence type="ECO:0000256" key="3">
    <source>
        <dbReference type="ARBA" id="ARBA00023159"/>
    </source>
</evidence>
<feature type="domain" description="PTS EIIA type-2" evidence="5">
    <location>
        <begin position="490"/>
        <end position="629"/>
    </location>
</feature>
<evidence type="ECO:0000256" key="4">
    <source>
        <dbReference type="ARBA" id="ARBA00023163"/>
    </source>
</evidence>
<dbReference type="InterPro" id="IPR036388">
    <property type="entry name" value="WH-like_DNA-bd_sf"/>
</dbReference>
<dbReference type="InterPro" id="IPR011608">
    <property type="entry name" value="PRD"/>
</dbReference>
<keyword evidence="8" id="KW-1185">Reference proteome</keyword>
<organism evidence="7 8">
    <name type="scientific">Youngiibacter multivorans</name>
    <dbReference type="NCBI Taxonomy" id="937251"/>
    <lineage>
        <taxon>Bacteria</taxon>
        <taxon>Bacillati</taxon>
        <taxon>Bacillota</taxon>
        <taxon>Clostridia</taxon>
        <taxon>Eubacteriales</taxon>
        <taxon>Clostridiaceae</taxon>
        <taxon>Youngiibacter</taxon>
    </lineage>
</organism>
<evidence type="ECO:0000259" key="5">
    <source>
        <dbReference type="PROSITE" id="PS51094"/>
    </source>
</evidence>
<reference evidence="7 8" key="1">
    <citation type="submission" date="2021-03" db="EMBL/GenBank/DDBJ databases">
        <title>Genomic Encyclopedia of Type Strains, Phase IV (KMG-IV): sequencing the most valuable type-strain genomes for metagenomic binning, comparative biology and taxonomic classification.</title>
        <authorList>
            <person name="Goeker M."/>
        </authorList>
    </citation>
    <scope>NUCLEOTIDE SEQUENCE [LARGE SCALE GENOMIC DNA]</scope>
    <source>
        <strain evidence="7 8">DSM 6139</strain>
    </source>
</reference>
<dbReference type="InterPro" id="IPR002178">
    <property type="entry name" value="PTS_EIIA_type-2_dom"/>
</dbReference>
<sequence>MLSRRQVEILFELCNNPNVFYTASYFTEKQQASLRTIQSDITQIKDDLAEIKCLTFESLPRKGSRIIINDKKEFETYLGNLRLQMSNLSLNYQSERTKSILLFLLYQSRSLSLNMLADNFFISYSTLLNDLKKVSEMSSKYSLEILKANNKVIIDGSEINKRQCLLDMEIYSVPLISEQTNQEEQRVYNIKNILNDILLYYKYYLPDAELARSIYSLNIAIKRMQKGFYISSEDISITEDLGIEKSIAETLFDQLSKRFLIKATGNEIDFFALHLKGFGVDQSTSAISSEIDEFIYQALVKINSIFDIDLTDNLNLRASLALHCVPLIIRVKYNMQESEGMMEYIKQAYPLGYDIAAYFSSLIEAKYGSKVTDNETAFIAIYFFSALKELNEHKKNKKILIISSLKTSRTILLKQTITKWFANDISVLDFVNPGQMNLDLLDSYDIFLTTEKGEYFDKGLAMHINMVPSTQDYLNIKLAIDGFQNVDDIIRIFSNKLFVNLNSSNKNEILKELCGLANTYYNLDSLYNEVLIREDMRSTFFANNIALPHPMSSLSSDTFVVIGICKNPVDWDNDKNKVSLVLLVCIGKNNPQAFQLWNYLASLLADETLIEKIRKDSSFDGFISSVSDSLRSKLPAGDSY</sequence>
<dbReference type="Pfam" id="PF05043">
    <property type="entry name" value="Mga"/>
    <property type="match status" value="1"/>
</dbReference>
<evidence type="ECO:0000259" key="6">
    <source>
        <dbReference type="PROSITE" id="PS51372"/>
    </source>
</evidence>
<dbReference type="Gene3D" id="1.10.10.10">
    <property type="entry name" value="Winged helix-like DNA-binding domain superfamily/Winged helix DNA-binding domain"/>
    <property type="match status" value="1"/>
</dbReference>
<dbReference type="Pfam" id="PF00359">
    <property type="entry name" value="PTS_EIIA_2"/>
    <property type="match status" value="1"/>
</dbReference>
<accession>A0ABS4G7F9</accession>
<protein>
    <submittedName>
        <fullName evidence="7">Lichenan operon transcriptional antiterminator</fullName>
    </submittedName>
</protein>
<name>A0ABS4G7F9_9CLOT</name>
<keyword evidence="2" id="KW-0805">Transcription regulation</keyword>
<keyword evidence="3" id="KW-0010">Activator</keyword>
<evidence type="ECO:0000313" key="7">
    <source>
        <dbReference type="EMBL" id="MBP1920471.1"/>
    </source>
</evidence>
<gene>
    <name evidence="7" type="ORF">J2Z34_002983</name>
</gene>
<evidence type="ECO:0000313" key="8">
    <source>
        <dbReference type="Proteomes" id="UP001519271"/>
    </source>
</evidence>
<dbReference type="Gene3D" id="1.10.1790.10">
    <property type="entry name" value="PRD domain"/>
    <property type="match status" value="2"/>
</dbReference>
<evidence type="ECO:0000256" key="2">
    <source>
        <dbReference type="ARBA" id="ARBA00023015"/>
    </source>
</evidence>